<accession>A0ABN9ETX0</accession>
<comment type="caution">
    <text evidence="5">The sequence shown here is derived from an EMBL/GenBank/DDBJ whole genome shotgun (WGS) entry which is preliminary data.</text>
</comment>
<protein>
    <submittedName>
        <fullName evidence="5">Uncharacterized protein</fullName>
    </submittedName>
</protein>
<evidence type="ECO:0000256" key="1">
    <source>
        <dbReference type="ARBA" id="ARBA00004240"/>
    </source>
</evidence>
<dbReference type="CDD" id="cd05356">
    <property type="entry name" value="17beta-HSD1_like_SDR_c"/>
    <property type="match status" value="1"/>
</dbReference>
<reference evidence="5" key="1">
    <citation type="submission" date="2023-05" db="EMBL/GenBank/DDBJ databases">
        <authorList>
            <person name="Stuckert A."/>
        </authorList>
    </citation>
    <scope>NUCLEOTIDE SEQUENCE</scope>
</reference>
<dbReference type="InterPro" id="IPR002347">
    <property type="entry name" value="SDR_fam"/>
</dbReference>
<dbReference type="PROSITE" id="PS00061">
    <property type="entry name" value="ADH_SHORT"/>
    <property type="match status" value="1"/>
</dbReference>
<name>A0ABN9ETX0_9NEOB</name>
<dbReference type="Gene3D" id="3.40.50.720">
    <property type="entry name" value="NAD(P)-binding Rossmann-like Domain"/>
    <property type="match status" value="1"/>
</dbReference>
<organism evidence="5 6">
    <name type="scientific">Staurois parvus</name>
    <dbReference type="NCBI Taxonomy" id="386267"/>
    <lineage>
        <taxon>Eukaryota</taxon>
        <taxon>Metazoa</taxon>
        <taxon>Chordata</taxon>
        <taxon>Craniata</taxon>
        <taxon>Vertebrata</taxon>
        <taxon>Euteleostomi</taxon>
        <taxon>Amphibia</taxon>
        <taxon>Batrachia</taxon>
        <taxon>Anura</taxon>
        <taxon>Neobatrachia</taxon>
        <taxon>Ranoidea</taxon>
        <taxon>Ranidae</taxon>
        <taxon>Staurois</taxon>
    </lineage>
</organism>
<dbReference type="PANTHER" id="PTHR43899:SF10">
    <property type="entry name" value="20BETA-HYDROXYSTEROID DEHYDROGENASE TYPE 2"/>
    <property type="match status" value="1"/>
</dbReference>
<proteinExistence type="predicted"/>
<keyword evidence="2" id="KW-0444">Lipid biosynthesis</keyword>
<evidence type="ECO:0000256" key="3">
    <source>
        <dbReference type="ARBA" id="ARBA00023002"/>
    </source>
</evidence>
<keyword evidence="2" id="KW-0443">Lipid metabolism</keyword>
<feature type="transmembrane region" description="Helical" evidence="4">
    <location>
        <begin position="12"/>
        <end position="31"/>
    </location>
</feature>
<comment type="subcellular location">
    <subcellularLocation>
        <location evidence="1">Endoplasmic reticulum</location>
    </subcellularLocation>
</comment>
<evidence type="ECO:0000313" key="6">
    <source>
        <dbReference type="Proteomes" id="UP001162483"/>
    </source>
</evidence>
<dbReference type="SUPFAM" id="SSF51735">
    <property type="entry name" value="NAD(P)-binding Rossmann-fold domains"/>
    <property type="match status" value="1"/>
</dbReference>
<dbReference type="PRINTS" id="PR00081">
    <property type="entry name" value="GDHRDH"/>
</dbReference>
<evidence type="ECO:0000256" key="4">
    <source>
        <dbReference type="SAM" id="Phobius"/>
    </source>
</evidence>
<dbReference type="PIRSF" id="PIRSF000126">
    <property type="entry name" value="11-beta-HSD1"/>
    <property type="match status" value="1"/>
</dbReference>
<dbReference type="InterPro" id="IPR020904">
    <property type="entry name" value="Sc_DH/Rdtase_CS"/>
</dbReference>
<keyword evidence="4" id="KW-0472">Membrane</keyword>
<keyword evidence="3" id="KW-0560">Oxidoreductase</keyword>
<sequence>MAESREPCLLETTFTLLGLLLAGFLLLKLMLRILRGLRIHVLSGFWRSDLTRYGRWAVVTGATDGIGKAYARELAKRGLDVVLISRTLEKLKKVAAEIEKEFGRKTRVIQVDFTNGSHIYQKIKEELEDLEIGILVNNVGMNINQDPCKYMNIPNRDQMLDKIINCNIMSVLWMTQIILPQMLQRKKGLIINLSSEVGNRPYPMSLVYSSTKVFVDFFSRGLHVEYKSKGITVQSVMPLLVSTDMTYKMKTNIFVKSPDDFACEALNTVGYTSRTSGCLSHSLQSYAIDLFPDSIFYPLLLSKSILKRFENVKEDYSKTKKEK</sequence>
<dbReference type="InterPro" id="IPR036291">
    <property type="entry name" value="NAD(P)-bd_dom_sf"/>
</dbReference>
<keyword evidence="4" id="KW-0812">Transmembrane</keyword>
<dbReference type="Proteomes" id="UP001162483">
    <property type="component" value="Unassembled WGS sequence"/>
</dbReference>
<keyword evidence="4" id="KW-1133">Transmembrane helix</keyword>
<dbReference type="PANTHER" id="PTHR43899">
    <property type="entry name" value="RH59310P"/>
    <property type="match status" value="1"/>
</dbReference>
<dbReference type="InterPro" id="IPR051019">
    <property type="entry name" value="VLCFA-Steroid_DH"/>
</dbReference>
<evidence type="ECO:0000256" key="2">
    <source>
        <dbReference type="ARBA" id="ARBA00022955"/>
    </source>
</evidence>
<gene>
    <name evidence="5" type="ORF">SPARVUS_LOCUS10541344</name>
</gene>
<dbReference type="Pfam" id="PF00106">
    <property type="entry name" value="adh_short"/>
    <property type="match status" value="1"/>
</dbReference>
<keyword evidence="6" id="KW-1185">Reference proteome</keyword>
<evidence type="ECO:0000313" key="5">
    <source>
        <dbReference type="EMBL" id="CAI9587286.1"/>
    </source>
</evidence>
<keyword evidence="2" id="KW-0752">Steroid biosynthesis</keyword>
<dbReference type="EMBL" id="CATNWA010015835">
    <property type="protein sequence ID" value="CAI9587286.1"/>
    <property type="molecule type" value="Genomic_DNA"/>
</dbReference>